<protein>
    <submittedName>
        <fullName evidence="2">Uncharacterized protein</fullName>
    </submittedName>
</protein>
<evidence type="ECO:0000313" key="2">
    <source>
        <dbReference type="EMBL" id="VWB74388.1"/>
    </source>
</evidence>
<evidence type="ECO:0000313" key="3">
    <source>
        <dbReference type="Proteomes" id="UP000494330"/>
    </source>
</evidence>
<feature type="region of interest" description="Disordered" evidence="1">
    <location>
        <begin position="261"/>
        <end position="285"/>
    </location>
</feature>
<feature type="compositionally biased region" description="Low complexity" evidence="1">
    <location>
        <begin position="271"/>
        <end position="280"/>
    </location>
</feature>
<sequence length="304" mass="33365">MLSCRDLKGPLIFVPVLMHRETNLQVENEETIEAQSARTPKRCWTESNSAFSFLCTDFHPWCIDLRRFRVPRLRSHRAFAAPFPRIVAPPVFPLSYPPATACTRAPAVRAYPVGGSETPPLHLAFADRAVGKIGRQFSWKQNAEEGVRLDETRRAMDQGRKGGWRRSFVVGWAHGPRGFPGPSCGPYARPGVLAGRCVRTRIGNRGRMCGRMSHRPADPVPLAVRVAPGRIGGHADHRCARIDCSRAPAFLRFLHPDDTAAAHRGGRTTVSAGRSRARAGCRPGPVTDAACHGKTSVGVARRDS</sequence>
<dbReference type="EMBL" id="CABVQD010000010">
    <property type="protein sequence ID" value="VWB74388.1"/>
    <property type="molecule type" value="Genomic_DNA"/>
</dbReference>
<dbReference type="AlphaFoldDB" id="A0A6P2M691"/>
<dbReference type="Proteomes" id="UP000494330">
    <property type="component" value="Unassembled WGS sequence"/>
</dbReference>
<organism evidence="2 3">
    <name type="scientific">Burkholderia paludis</name>
    <dbReference type="NCBI Taxonomy" id="1506587"/>
    <lineage>
        <taxon>Bacteria</taxon>
        <taxon>Pseudomonadati</taxon>
        <taxon>Pseudomonadota</taxon>
        <taxon>Betaproteobacteria</taxon>
        <taxon>Burkholderiales</taxon>
        <taxon>Burkholderiaceae</taxon>
        <taxon>Burkholderia</taxon>
        <taxon>Burkholderia cepacia complex</taxon>
    </lineage>
</organism>
<proteinExistence type="predicted"/>
<name>A0A6P2M691_9BURK</name>
<evidence type="ECO:0000256" key="1">
    <source>
        <dbReference type="SAM" id="MobiDB-lite"/>
    </source>
</evidence>
<reference evidence="2 3" key="1">
    <citation type="submission" date="2019-09" db="EMBL/GenBank/DDBJ databases">
        <authorList>
            <person name="Depoorter E."/>
        </authorList>
    </citation>
    <scope>NUCLEOTIDE SEQUENCE [LARGE SCALE GENOMIC DNA]</scope>
    <source>
        <strain evidence="2">LMG 30113</strain>
    </source>
</reference>
<accession>A0A6P2M691</accession>
<gene>
    <name evidence="2" type="ORF">BPA30113_03374</name>
</gene>
<keyword evidence="3" id="KW-1185">Reference proteome</keyword>